<dbReference type="GO" id="GO:0016740">
    <property type="term" value="F:transferase activity"/>
    <property type="evidence" value="ECO:0007669"/>
    <property type="project" value="UniProtKB-KW"/>
</dbReference>
<proteinExistence type="predicted"/>
<reference evidence="1" key="1">
    <citation type="submission" date="2020-10" db="EMBL/GenBank/DDBJ databases">
        <authorList>
            <person name="Gilroy R."/>
        </authorList>
    </citation>
    <scope>NUCLEOTIDE SEQUENCE</scope>
    <source>
        <strain evidence="1">2889</strain>
    </source>
</reference>
<organism evidence="1 2">
    <name type="scientific">Candidatus Pullibacteroides excrementavium</name>
    <dbReference type="NCBI Taxonomy" id="2840905"/>
    <lineage>
        <taxon>Bacteria</taxon>
        <taxon>Pseudomonadati</taxon>
        <taxon>Bacteroidota</taxon>
        <taxon>Bacteroidia</taxon>
        <taxon>Bacteroidales</taxon>
        <taxon>Candidatus Pullibacteroides</taxon>
    </lineage>
</organism>
<keyword evidence="1" id="KW-0808">Transferase</keyword>
<dbReference type="EMBL" id="JADIMZ010000110">
    <property type="protein sequence ID" value="MBO8433111.1"/>
    <property type="molecule type" value="Genomic_DNA"/>
</dbReference>
<comment type="caution">
    <text evidence="1">The sequence shown here is derived from an EMBL/GenBank/DDBJ whole genome shotgun (WGS) entry which is preliminary data.</text>
</comment>
<accession>A0A9D9DVC1</accession>
<protein>
    <submittedName>
        <fullName evidence="1">Acyl transferase</fullName>
    </submittedName>
</protein>
<sequence length="338" mass="38646">MLAQPQLEKLKKRIFEIQSEKEFNDLALDIFQLQWNHNPVYSRFVQCLKPGFKAGNVTHYQQIPFIPIDFFKTQEVVVEGYPVQEYFMSSGTTSQGAIQSRHYLCDLSLYEQCFSQAFRHFWGEPSDYVFLALLPNYLEQPHSSLIHMMKGLIAQSGQPESGFYLYDQDGLAARLQELESRGKKTMLWGVSYALLDLAESRPMPLKHTVILETGGMKGRRKEMLKEELHQVLCQAFHLDAIHSEYGMCELLSQAYSVGDGLRFQCPPWMKILIRQSQDPLCWEEEGRSGGINVIDLGNMLSCPFIATQDLGKLYPDGSFAVLGRFDNSDIRGCNLMVD</sequence>
<dbReference type="Proteomes" id="UP000823612">
    <property type="component" value="Unassembled WGS sequence"/>
</dbReference>
<dbReference type="SUPFAM" id="SSF56801">
    <property type="entry name" value="Acetyl-CoA synthetase-like"/>
    <property type="match status" value="1"/>
</dbReference>
<gene>
    <name evidence="1" type="ORF">IAB08_07450</name>
</gene>
<name>A0A9D9DVC1_9BACT</name>
<evidence type="ECO:0000313" key="2">
    <source>
        <dbReference type="Proteomes" id="UP000823612"/>
    </source>
</evidence>
<reference evidence="1" key="2">
    <citation type="journal article" date="2021" name="PeerJ">
        <title>Extensive microbial diversity within the chicken gut microbiome revealed by metagenomics and culture.</title>
        <authorList>
            <person name="Gilroy R."/>
            <person name="Ravi A."/>
            <person name="Getino M."/>
            <person name="Pursley I."/>
            <person name="Horton D.L."/>
            <person name="Alikhan N.F."/>
            <person name="Baker D."/>
            <person name="Gharbi K."/>
            <person name="Hall N."/>
            <person name="Watson M."/>
            <person name="Adriaenssens E.M."/>
            <person name="Foster-Nyarko E."/>
            <person name="Jarju S."/>
            <person name="Secka A."/>
            <person name="Antonio M."/>
            <person name="Oren A."/>
            <person name="Chaudhuri R.R."/>
            <person name="La Ragione R."/>
            <person name="Hildebrand F."/>
            <person name="Pallen M.J."/>
        </authorList>
    </citation>
    <scope>NUCLEOTIDE SEQUENCE</scope>
    <source>
        <strain evidence="1">2889</strain>
    </source>
</reference>
<evidence type="ECO:0000313" key="1">
    <source>
        <dbReference type="EMBL" id="MBO8433111.1"/>
    </source>
</evidence>
<dbReference type="AlphaFoldDB" id="A0A9D9DVC1"/>